<dbReference type="EMBL" id="VTPC01074642">
    <property type="protein sequence ID" value="KAF2888706.1"/>
    <property type="molecule type" value="Genomic_DNA"/>
</dbReference>
<protein>
    <submittedName>
        <fullName evidence="1">Uncharacterized protein</fullName>
    </submittedName>
</protein>
<organism evidence="1 2">
    <name type="scientific">Ignelater luminosus</name>
    <name type="common">Cucubano</name>
    <name type="synonym">Pyrophorus luminosus</name>
    <dbReference type="NCBI Taxonomy" id="2038154"/>
    <lineage>
        <taxon>Eukaryota</taxon>
        <taxon>Metazoa</taxon>
        <taxon>Ecdysozoa</taxon>
        <taxon>Arthropoda</taxon>
        <taxon>Hexapoda</taxon>
        <taxon>Insecta</taxon>
        <taxon>Pterygota</taxon>
        <taxon>Neoptera</taxon>
        <taxon>Endopterygota</taxon>
        <taxon>Coleoptera</taxon>
        <taxon>Polyphaga</taxon>
        <taxon>Elateriformia</taxon>
        <taxon>Elateroidea</taxon>
        <taxon>Elateridae</taxon>
        <taxon>Agrypninae</taxon>
        <taxon>Pyrophorini</taxon>
        <taxon>Ignelater</taxon>
    </lineage>
</organism>
<evidence type="ECO:0000313" key="1">
    <source>
        <dbReference type="EMBL" id="KAF2888706.1"/>
    </source>
</evidence>
<comment type="caution">
    <text evidence="1">The sequence shown here is derived from an EMBL/GenBank/DDBJ whole genome shotgun (WGS) entry which is preliminary data.</text>
</comment>
<feature type="non-terminal residue" evidence="1">
    <location>
        <position position="64"/>
    </location>
</feature>
<sequence>LNAIVLNSSFYFVSERKQKPTKVQIWQKHNSIAPQEPLLSSTECLTKKLDRSSKCGFNYHSGVK</sequence>
<accession>A0A8K0G7I1</accession>
<dbReference type="AlphaFoldDB" id="A0A8K0G7I1"/>
<dbReference type="Proteomes" id="UP000801492">
    <property type="component" value="Unassembled WGS sequence"/>
</dbReference>
<evidence type="ECO:0000313" key="2">
    <source>
        <dbReference type="Proteomes" id="UP000801492"/>
    </source>
</evidence>
<name>A0A8K0G7I1_IGNLU</name>
<proteinExistence type="predicted"/>
<reference evidence="1" key="1">
    <citation type="submission" date="2019-08" db="EMBL/GenBank/DDBJ databases">
        <title>The genome of the North American firefly Photinus pyralis.</title>
        <authorList>
            <consortium name="Photinus pyralis genome working group"/>
            <person name="Fallon T.R."/>
            <person name="Sander Lower S.E."/>
            <person name="Weng J.-K."/>
        </authorList>
    </citation>
    <scope>NUCLEOTIDE SEQUENCE</scope>
    <source>
        <strain evidence="1">TRF0915ILg1</strain>
        <tissue evidence="1">Whole body</tissue>
    </source>
</reference>
<gene>
    <name evidence="1" type="ORF">ILUMI_17467</name>
</gene>
<keyword evidence="2" id="KW-1185">Reference proteome</keyword>
<feature type="non-terminal residue" evidence="1">
    <location>
        <position position="1"/>
    </location>
</feature>